<feature type="domain" description="ABC transporter" evidence="5">
    <location>
        <begin position="317"/>
        <end position="522"/>
    </location>
</feature>
<dbReference type="GO" id="GO:0005524">
    <property type="term" value="F:ATP binding"/>
    <property type="evidence" value="ECO:0007669"/>
    <property type="project" value="UniProtKB-KW"/>
</dbReference>
<feature type="domain" description="ABC transporter" evidence="5">
    <location>
        <begin position="4"/>
        <end position="244"/>
    </location>
</feature>
<gene>
    <name evidence="6" type="ORF">C7Y72_17790</name>
</gene>
<dbReference type="SUPFAM" id="SSF52540">
    <property type="entry name" value="P-loop containing nucleoside triphosphate hydrolases"/>
    <property type="match status" value="2"/>
</dbReference>
<dbReference type="InterPro" id="IPR017871">
    <property type="entry name" value="ABC_transporter-like_CS"/>
</dbReference>
<dbReference type="PROSITE" id="PS50893">
    <property type="entry name" value="ABC_TRANSPORTER_2"/>
    <property type="match status" value="2"/>
</dbReference>
<dbReference type="CDD" id="cd03225">
    <property type="entry name" value="ABC_cobalt_CbiO_domain1"/>
    <property type="match status" value="2"/>
</dbReference>
<keyword evidence="7" id="KW-1185">Reference proteome</keyword>
<keyword evidence="2" id="KW-0813">Transport</keyword>
<dbReference type="RefSeq" id="WP_107570547.1">
    <property type="nucleotide sequence ID" value="NZ_PYYB01000003.1"/>
</dbReference>
<dbReference type="InterPro" id="IPR003593">
    <property type="entry name" value="AAA+_ATPase"/>
</dbReference>
<dbReference type="OrthoDB" id="501320at2"/>
<dbReference type="InterPro" id="IPR003439">
    <property type="entry name" value="ABC_transporter-like_ATP-bd"/>
</dbReference>
<comment type="caution">
    <text evidence="6">The sequence shown here is derived from an EMBL/GenBank/DDBJ whole genome shotgun (WGS) entry which is preliminary data.</text>
</comment>
<evidence type="ECO:0000259" key="5">
    <source>
        <dbReference type="PROSITE" id="PS50893"/>
    </source>
</evidence>
<keyword evidence="3" id="KW-0547">Nucleotide-binding</keyword>
<evidence type="ECO:0000313" key="6">
    <source>
        <dbReference type="EMBL" id="PTL55504.1"/>
    </source>
</evidence>
<keyword evidence="4" id="KW-0067">ATP-binding</keyword>
<evidence type="ECO:0000256" key="2">
    <source>
        <dbReference type="ARBA" id="ARBA00022448"/>
    </source>
</evidence>
<accession>A0A2T4UDC8</accession>
<dbReference type="PANTHER" id="PTHR43553:SF21">
    <property type="entry name" value="ABC TRANSPORTER ATP-BINDING PROTEIN MA_1418-RELATED"/>
    <property type="match status" value="1"/>
</dbReference>
<dbReference type="InterPro" id="IPR027417">
    <property type="entry name" value="P-loop_NTPase"/>
</dbReference>
<dbReference type="Proteomes" id="UP000240739">
    <property type="component" value="Unassembled WGS sequence"/>
</dbReference>
<dbReference type="GO" id="GO:0016887">
    <property type="term" value="F:ATP hydrolysis activity"/>
    <property type="evidence" value="ECO:0007669"/>
    <property type="project" value="InterPro"/>
</dbReference>
<dbReference type="GO" id="GO:0043190">
    <property type="term" value="C:ATP-binding cassette (ABC) transporter complex"/>
    <property type="evidence" value="ECO:0007669"/>
    <property type="project" value="TreeGrafter"/>
</dbReference>
<dbReference type="InterPro" id="IPR015856">
    <property type="entry name" value="ABC_transpr_CbiO/EcfA_su"/>
</dbReference>
<evidence type="ECO:0000256" key="3">
    <source>
        <dbReference type="ARBA" id="ARBA00022741"/>
    </source>
</evidence>
<proteinExistence type="inferred from homology"/>
<dbReference type="AlphaFoldDB" id="A0A2T4UDC8"/>
<dbReference type="InterPro" id="IPR050095">
    <property type="entry name" value="ECF_ABC_transporter_ATP-bd"/>
</dbReference>
<organism evidence="6 7">
    <name type="scientific">Paraconexibacter algicola</name>
    <dbReference type="NCBI Taxonomy" id="2133960"/>
    <lineage>
        <taxon>Bacteria</taxon>
        <taxon>Bacillati</taxon>
        <taxon>Actinomycetota</taxon>
        <taxon>Thermoleophilia</taxon>
        <taxon>Solirubrobacterales</taxon>
        <taxon>Paraconexibacteraceae</taxon>
        <taxon>Paraconexibacter</taxon>
    </lineage>
</organism>
<evidence type="ECO:0000256" key="4">
    <source>
        <dbReference type="ARBA" id="ARBA00022840"/>
    </source>
</evidence>
<evidence type="ECO:0000256" key="1">
    <source>
        <dbReference type="ARBA" id="ARBA00005417"/>
    </source>
</evidence>
<dbReference type="Pfam" id="PF00005">
    <property type="entry name" value="ABC_tran"/>
    <property type="match status" value="2"/>
</dbReference>
<protein>
    <submittedName>
        <fullName evidence="6">ABC transporter</fullName>
    </submittedName>
</protein>
<evidence type="ECO:0000313" key="7">
    <source>
        <dbReference type="Proteomes" id="UP000240739"/>
    </source>
</evidence>
<comment type="similarity">
    <text evidence="1">Belongs to the ABC transporter superfamily.</text>
</comment>
<dbReference type="PROSITE" id="PS00211">
    <property type="entry name" value="ABC_TRANSPORTER_1"/>
    <property type="match status" value="2"/>
</dbReference>
<dbReference type="SMART" id="SM00382">
    <property type="entry name" value="AAA"/>
    <property type="match status" value="2"/>
</dbReference>
<reference evidence="6 7" key="1">
    <citation type="submission" date="2018-03" db="EMBL/GenBank/DDBJ databases">
        <title>Aquarubrobacter algicola gen. nov., sp. nov., a novel actinobacterium isolated from shallow eutrophic lake during the end of cyanobacterial harmful algal blooms.</title>
        <authorList>
            <person name="Chun S.J."/>
        </authorList>
    </citation>
    <scope>NUCLEOTIDE SEQUENCE [LARGE SCALE GENOMIC DNA]</scope>
    <source>
        <strain evidence="6 7">Seoho-28</strain>
    </source>
</reference>
<sequence>MSVLRVDALTYTYADATLPALQDVSLTIEPGEFVVLAGDSASGKSTLLRAANGLVPHFHGGTLAGRVLVGGLDTREHGPADLAGVVGSLFQDPESQTVMGTVRAELAFPLENRGHGPAAVARGVEEAALALGIEGLLDRATHELSGGELQRVALGAALAGRPRIVLLDEPTSQLDPVAGDELVWLLRRLNEEWGTAVVLSEHRLERCLGHADRVVVMQDGRIACDAAPRAFLHWAAEHHPALLTPGARLFQRAGLRPPPAGVKDARGTLRGHGLLADEEAVGPAPLPDAERATVDAGGPLAAVGRLLRRPSDDGAAVAARDLWHELPGGRTILRAVDLRVEPGECVALMGRNGAGKSTLLRHLAGLQDATRGTVSAAGRVALLLQHPGDYVLHERVGDEAPAAALHAVGLDGLEDRHPRDLSGGQRQRLALAIVVGDGPAPAVLALDEPTRGMDRVDKGDLAERLRAAARDGAAVIVATHDTEFAAAFATRVVLLADGRPIADGAPRDVLAGGWYFATETARILGGEGGALLPEEGAELLRRRLQTLEVRP</sequence>
<dbReference type="PANTHER" id="PTHR43553">
    <property type="entry name" value="HEAVY METAL TRANSPORTER"/>
    <property type="match status" value="1"/>
</dbReference>
<dbReference type="EMBL" id="PYYB01000003">
    <property type="protein sequence ID" value="PTL55504.1"/>
    <property type="molecule type" value="Genomic_DNA"/>
</dbReference>
<dbReference type="Gene3D" id="3.40.50.300">
    <property type="entry name" value="P-loop containing nucleotide triphosphate hydrolases"/>
    <property type="match status" value="3"/>
</dbReference>
<dbReference type="GO" id="GO:0042626">
    <property type="term" value="F:ATPase-coupled transmembrane transporter activity"/>
    <property type="evidence" value="ECO:0007669"/>
    <property type="project" value="TreeGrafter"/>
</dbReference>
<name>A0A2T4UDC8_9ACTN</name>